<protein>
    <recommendedName>
        <fullName evidence="1">Glycosyltransferase 2-like domain-containing protein</fullName>
    </recommendedName>
</protein>
<accession>A0ABN2NBW5</accession>
<dbReference type="Gene3D" id="3.90.550.10">
    <property type="entry name" value="Spore Coat Polysaccharide Biosynthesis Protein SpsA, Chain A"/>
    <property type="match status" value="1"/>
</dbReference>
<dbReference type="InterPro" id="IPR029044">
    <property type="entry name" value="Nucleotide-diphossugar_trans"/>
</dbReference>
<proteinExistence type="predicted"/>
<dbReference type="SUPFAM" id="SSF53448">
    <property type="entry name" value="Nucleotide-diphospho-sugar transferases"/>
    <property type="match status" value="1"/>
</dbReference>
<organism evidence="2 3">
    <name type="scientific">Myceligenerans crystallogenes</name>
    <dbReference type="NCBI Taxonomy" id="316335"/>
    <lineage>
        <taxon>Bacteria</taxon>
        <taxon>Bacillati</taxon>
        <taxon>Actinomycetota</taxon>
        <taxon>Actinomycetes</taxon>
        <taxon>Micrococcales</taxon>
        <taxon>Promicromonosporaceae</taxon>
        <taxon>Myceligenerans</taxon>
    </lineage>
</organism>
<dbReference type="EMBL" id="BAAANL010000003">
    <property type="protein sequence ID" value="GAA1861793.1"/>
    <property type="molecule type" value="Genomic_DNA"/>
</dbReference>
<evidence type="ECO:0000313" key="2">
    <source>
        <dbReference type="EMBL" id="GAA1861793.1"/>
    </source>
</evidence>
<dbReference type="Proteomes" id="UP001501094">
    <property type="component" value="Unassembled WGS sequence"/>
</dbReference>
<dbReference type="InterPro" id="IPR001173">
    <property type="entry name" value="Glyco_trans_2-like"/>
</dbReference>
<name>A0ABN2NBW5_9MICO</name>
<gene>
    <name evidence="2" type="ORF">GCM10009751_19450</name>
</gene>
<dbReference type="PANTHER" id="PTHR22916">
    <property type="entry name" value="GLYCOSYLTRANSFERASE"/>
    <property type="match status" value="1"/>
</dbReference>
<dbReference type="PANTHER" id="PTHR22916:SF3">
    <property type="entry name" value="UDP-GLCNAC:BETAGAL BETA-1,3-N-ACETYLGLUCOSAMINYLTRANSFERASE-LIKE PROTEIN 1"/>
    <property type="match status" value="1"/>
</dbReference>
<dbReference type="Pfam" id="PF00535">
    <property type="entry name" value="Glycos_transf_2"/>
    <property type="match status" value="1"/>
</dbReference>
<feature type="domain" description="Glycosyltransferase 2-like" evidence="1">
    <location>
        <begin position="24"/>
        <end position="165"/>
    </location>
</feature>
<keyword evidence="3" id="KW-1185">Reference proteome</keyword>
<sequence>MHEPQAGQATRPGQVRAPDVPLVSVVLATMDDDDRVAETVWSVLNQSLAGIELIAVDRGSSDDTPRILAAAASDPRVTVLEAAGASRGAALDLGVARARGTYLMFADADGTLPEHACASVVARARETAAELVVGGHVRFEPRRLTTHPAPAPGTGRALWNRLIDRSAWHAAGLTCDGGASSDDDGALAALRTDRALRRVTTDDGACAVQIRRARVGEPRRAREARAANYVAAELACLAELRADPGLLDRWAGEVLRTGLWPHLPALLGPEALADAGLGAAREGAARIVRAAPASVWRGLPADRLRGYVPLLHRRWSVAASALRPRRPATPAGRLGARVTTAGLSALGAAEALLRGLAGAGR</sequence>
<evidence type="ECO:0000259" key="1">
    <source>
        <dbReference type="Pfam" id="PF00535"/>
    </source>
</evidence>
<reference evidence="2 3" key="1">
    <citation type="journal article" date="2019" name="Int. J. Syst. Evol. Microbiol.">
        <title>The Global Catalogue of Microorganisms (GCM) 10K type strain sequencing project: providing services to taxonomists for standard genome sequencing and annotation.</title>
        <authorList>
            <consortium name="The Broad Institute Genomics Platform"/>
            <consortium name="The Broad Institute Genome Sequencing Center for Infectious Disease"/>
            <person name="Wu L."/>
            <person name="Ma J."/>
        </authorList>
    </citation>
    <scope>NUCLEOTIDE SEQUENCE [LARGE SCALE GENOMIC DNA]</scope>
    <source>
        <strain evidence="2 3">JCM 14326</strain>
    </source>
</reference>
<evidence type="ECO:0000313" key="3">
    <source>
        <dbReference type="Proteomes" id="UP001501094"/>
    </source>
</evidence>
<dbReference type="RefSeq" id="WP_344102051.1">
    <property type="nucleotide sequence ID" value="NZ_BAAANL010000003.1"/>
</dbReference>
<comment type="caution">
    <text evidence="2">The sequence shown here is derived from an EMBL/GenBank/DDBJ whole genome shotgun (WGS) entry which is preliminary data.</text>
</comment>